<organism evidence="3 5">
    <name type="scientific">Paracoccus halophilus</name>
    <dbReference type="NCBI Taxonomy" id="376733"/>
    <lineage>
        <taxon>Bacteria</taxon>
        <taxon>Pseudomonadati</taxon>
        <taxon>Pseudomonadota</taxon>
        <taxon>Alphaproteobacteria</taxon>
        <taxon>Rhodobacterales</taxon>
        <taxon>Paracoccaceae</taxon>
        <taxon>Paracoccus</taxon>
    </lineage>
</organism>
<dbReference type="Proteomes" id="UP000029846">
    <property type="component" value="Unassembled WGS sequence"/>
</dbReference>
<dbReference type="CDD" id="cd03023">
    <property type="entry name" value="DsbA_Com1_like"/>
    <property type="match status" value="1"/>
</dbReference>
<gene>
    <name evidence="3" type="ORF">IT41_07180</name>
    <name evidence="4" type="ORF">SAMN04487972_103104</name>
</gene>
<dbReference type="InterPro" id="IPR036249">
    <property type="entry name" value="Thioredoxin-like_sf"/>
</dbReference>
<dbReference type="PANTHER" id="PTHR35272">
    <property type="entry name" value="THIOL:DISULFIDE INTERCHANGE PROTEIN DSBC-RELATED"/>
    <property type="match status" value="1"/>
</dbReference>
<dbReference type="InterPro" id="IPR051470">
    <property type="entry name" value="Thiol:disulfide_interchange"/>
</dbReference>
<keyword evidence="4" id="KW-0413">Isomerase</keyword>
<keyword evidence="1" id="KW-0732">Signal</keyword>
<accession>A0A099F4N0</accession>
<dbReference type="eggNOG" id="COG1651">
    <property type="taxonomic scope" value="Bacteria"/>
</dbReference>
<name>A0A099F4N0_9RHOB</name>
<dbReference type="OrthoDB" id="9780147at2"/>
<proteinExistence type="predicted"/>
<dbReference type="InterPro" id="IPR013766">
    <property type="entry name" value="Thioredoxin_domain"/>
</dbReference>
<dbReference type="PANTHER" id="PTHR35272:SF3">
    <property type="entry name" value="THIOL:DISULFIDE INTERCHANGE PROTEIN DSBC"/>
    <property type="match status" value="1"/>
</dbReference>
<feature type="chain" id="PRO_5010409405" evidence="1">
    <location>
        <begin position="25"/>
        <end position="206"/>
    </location>
</feature>
<dbReference type="AlphaFoldDB" id="A0A099F4N0"/>
<evidence type="ECO:0000256" key="1">
    <source>
        <dbReference type="SAM" id="SignalP"/>
    </source>
</evidence>
<evidence type="ECO:0000259" key="2">
    <source>
        <dbReference type="PROSITE" id="PS51352"/>
    </source>
</evidence>
<evidence type="ECO:0000313" key="4">
    <source>
        <dbReference type="EMBL" id="SFA43818.1"/>
    </source>
</evidence>
<protein>
    <submittedName>
        <fullName evidence="3">DSBA oxidoreductase</fullName>
    </submittedName>
    <submittedName>
        <fullName evidence="4">Protein-disulfide isomerase</fullName>
    </submittedName>
</protein>
<dbReference type="EMBL" id="FOJO01000003">
    <property type="protein sequence ID" value="SFA43818.1"/>
    <property type="molecule type" value="Genomic_DNA"/>
</dbReference>
<evidence type="ECO:0000313" key="3">
    <source>
        <dbReference type="EMBL" id="KGJ05161.1"/>
    </source>
</evidence>
<reference evidence="3 5" key="2">
    <citation type="submission" date="2014-10" db="EMBL/GenBank/DDBJ databases">
        <title>Paracoccus sanguinis sp. nov., isolated from clinical specimens of New York State patients.</title>
        <authorList>
            <person name="Mingle L.A."/>
            <person name="Cole J.A."/>
            <person name="Lapierre P."/>
            <person name="Musser K.A."/>
        </authorList>
    </citation>
    <scope>NUCLEOTIDE SEQUENCE [LARGE SCALE GENOMIC DNA]</scope>
    <source>
        <strain evidence="3 5">JCM 14014</strain>
    </source>
</reference>
<evidence type="ECO:0000313" key="5">
    <source>
        <dbReference type="Proteomes" id="UP000029846"/>
    </source>
</evidence>
<reference evidence="4 6" key="3">
    <citation type="submission" date="2016-10" db="EMBL/GenBank/DDBJ databases">
        <authorList>
            <person name="de Groot N.N."/>
        </authorList>
    </citation>
    <scope>NUCLEOTIDE SEQUENCE [LARGE SCALE GENOMIC DNA]</scope>
    <source>
        <strain evidence="4 6">CGMCC 1.6117</strain>
    </source>
</reference>
<dbReference type="SUPFAM" id="SSF52833">
    <property type="entry name" value="Thioredoxin-like"/>
    <property type="match status" value="1"/>
</dbReference>
<feature type="domain" description="Thioredoxin" evidence="2">
    <location>
        <begin position="9"/>
        <end position="204"/>
    </location>
</feature>
<evidence type="ECO:0000313" key="6">
    <source>
        <dbReference type="Proteomes" id="UP000182312"/>
    </source>
</evidence>
<reference evidence="3 5" key="1">
    <citation type="submission" date="2014-09" db="EMBL/GenBank/DDBJ databases">
        <authorList>
            <person name="McGinnis J.M."/>
            <person name="Wolfgang W.J."/>
        </authorList>
    </citation>
    <scope>NUCLEOTIDE SEQUENCE [LARGE SCALE GENOMIC DNA]</scope>
    <source>
        <strain evidence="3 5">JCM 14014</strain>
    </source>
</reference>
<dbReference type="PROSITE" id="PS51352">
    <property type="entry name" value="THIOREDOXIN_2"/>
    <property type="match status" value="1"/>
</dbReference>
<sequence length="206" mass="22549">MRRAFAALALILLFAAPLALPAAAQELSNEEIAAIKNAVFNDPEAPVMGNPQGDVVLVEFTDYNCGFCRKTMPEVRALLQSDPGIRMVMHEIPVFGEGSRYAAMAALAAREQGKYEVFHRALMSMRGKAEKASVLRVARKVGLDVPRLERDMQSPRITRQIEDSLALADDIGLVGTPSFIAGNRAQFGYMSREQLAELVAEARATR</sequence>
<dbReference type="Proteomes" id="UP000182312">
    <property type="component" value="Unassembled WGS sequence"/>
</dbReference>
<dbReference type="GO" id="GO:0016491">
    <property type="term" value="F:oxidoreductase activity"/>
    <property type="evidence" value="ECO:0007669"/>
    <property type="project" value="InterPro"/>
</dbReference>
<keyword evidence="5" id="KW-1185">Reference proteome</keyword>
<dbReference type="EMBL" id="JRKN01000007">
    <property type="protein sequence ID" value="KGJ05161.1"/>
    <property type="molecule type" value="Genomic_DNA"/>
</dbReference>
<dbReference type="STRING" id="376733.SAMN04487972_103104"/>
<dbReference type="Gene3D" id="3.40.30.10">
    <property type="entry name" value="Glutaredoxin"/>
    <property type="match status" value="1"/>
</dbReference>
<dbReference type="InterPro" id="IPR001853">
    <property type="entry name" value="DSBA-like_thioredoxin_dom"/>
</dbReference>
<feature type="signal peptide" evidence="1">
    <location>
        <begin position="1"/>
        <end position="24"/>
    </location>
</feature>
<dbReference type="GO" id="GO:0016853">
    <property type="term" value="F:isomerase activity"/>
    <property type="evidence" value="ECO:0007669"/>
    <property type="project" value="UniProtKB-KW"/>
</dbReference>
<dbReference type="Pfam" id="PF01323">
    <property type="entry name" value="DSBA"/>
    <property type="match status" value="1"/>
</dbReference>